<accession>A0A1C5GB29</accession>
<evidence type="ECO:0000313" key="1">
    <source>
        <dbReference type="EMBL" id="SCG16898.1"/>
    </source>
</evidence>
<dbReference type="EMBL" id="LT607733">
    <property type="protein sequence ID" value="SCG16898.1"/>
    <property type="molecule type" value="Genomic_DNA"/>
</dbReference>
<dbReference type="AlphaFoldDB" id="A0A1C5GB29"/>
<name>A0A1C5GB29_MICEH</name>
<evidence type="ECO:0000313" key="2">
    <source>
        <dbReference type="Proteomes" id="UP000198251"/>
    </source>
</evidence>
<gene>
    <name evidence="1" type="ORF">GA0070610_3173</name>
</gene>
<dbReference type="RefSeq" id="WP_089000723.1">
    <property type="nucleotide sequence ID" value="NZ_LT607733.1"/>
</dbReference>
<reference evidence="1 2" key="1">
    <citation type="submission" date="2016-06" db="EMBL/GenBank/DDBJ databases">
        <authorList>
            <person name="Kjaerup R.B."/>
            <person name="Dalgaard T.S."/>
            <person name="Juul-Madsen H.R."/>
        </authorList>
    </citation>
    <scope>NUCLEOTIDE SEQUENCE [LARGE SCALE GENOMIC DNA]</scope>
    <source>
        <strain evidence="1 2">DSM 43913</strain>
    </source>
</reference>
<dbReference type="Proteomes" id="UP000198251">
    <property type="component" value="Chromosome I"/>
</dbReference>
<sequence>MLEVGRLDDFPLWPVADVGPWLALSEALTAAEVGAAVARIAAYNHLDDRTVWPGDDPLTAVLPVVAADPEPGSLVVPGGLRLTDPATGARVDPGCCSGLEDWREWYEVPAGRSPDLGHDPDPWVERRPDGTVRVWADEEGSSWVDAHVDELMGLVNGVRADLAGFLRALRSWADDVVPAGADELVANLDRHLRVSEPGAPARP</sequence>
<proteinExistence type="predicted"/>
<dbReference type="GeneID" id="95802951"/>
<keyword evidence="2" id="KW-1185">Reference proteome</keyword>
<protein>
    <submittedName>
        <fullName evidence="1">Uncharacterized protein</fullName>
    </submittedName>
</protein>
<organism evidence="1 2">
    <name type="scientific">Micromonospora echinofusca</name>
    <dbReference type="NCBI Taxonomy" id="47858"/>
    <lineage>
        <taxon>Bacteria</taxon>
        <taxon>Bacillati</taxon>
        <taxon>Actinomycetota</taxon>
        <taxon>Actinomycetes</taxon>
        <taxon>Micromonosporales</taxon>
        <taxon>Micromonosporaceae</taxon>
        <taxon>Micromonospora</taxon>
    </lineage>
</organism>